<comment type="caution">
    <text evidence="3">The sequence shown here is derived from an EMBL/GenBank/DDBJ whole genome shotgun (WGS) entry which is preliminary data.</text>
</comment>
<gene>
    <name evidence="3" type="ORF">LKMONMHP_4031</name>
</gene>
<feature type="chain" id="PRO_5045984206" evidence="2">
    <location>
        <begin position="25"/>
        <end position="89"/>
    </location>
</feature>
<feature type="region of interest" description="Disordered" evidence="1">
    <location>
        <begin position="24"/>
        <end position="89"/>
    </location>
</feature>
<evidence type="ECO:0000256" key="2">
    <source>
        <dbReference type="SAM" id="SignalP"/>
    </source>
</evidence>
<evidence type="ECO:0000256" key="1">
    <source>
        <dbReference type="SAM" id="MobiDB-lite"/>
    </source>
</evidence>
<keyword evidence="4" id="KW-1185">Reference proteome</keyword>
<accession>A0ABQ4TGJ0</accession>
<dbReference type="Proteomes" id="UP001055156">
    <property type="component" value="Unassembled WGS sequence"/>
</dbReference>
<sequence length="89" mass="8656">MMRFRMTGALALCTLMGLGGAALAQSTGAPAGREPATAAGGTEGLAGPRNEIQAIEDGKAVPAPPGVGEPVTAAPAAKTDVRPPAPPQP</sequence>
<keyword evidence="2" id="KW-0732">Signal</keyword>
<evidence type="ECO:0000313" key="3">
    <source>
        <dbReference type="EMBL" id="GJE29152.1"/>
    </source>
</evidence>
<protein>
    <submittedName>
        <fullName evidence="3">Uncharacterized protein</fullName>
    </submittedName>
</protein>
<reference evidence="3" key="2">
    <citation type="submission" date="2021-08" db="EMBL/GenBank/DDBJ databases">
        <authorList>
            <person name="Tani A."/>
            <person name="Ola A."/>
            <person name="Ogura Y."/>
            <person name="Katsura K."/>
            <person name="Hayashi T."/>
        </authorList>
    </citation>
    <scope>NUCLEOTIDE SEQUENCE</scope>
    <source>
        <strain evidence="3">NBRC 15689</strain>
    </source>
</reference>
<proteinExistence type="predicted"/>
<feature type="compositionally biased region" description="Low complexity" evidence="1">
    <location>
        <begin position="68"/>
        <end position="77"/>
    </location>
</feature>
<feature type="compositionally biased region" description="Low complexity" evidence="1">
    <location>
        <begin position="27"/>
        <end position="48"/>
    </location>
</feature>
<organism evidence="3 4">
    <name type="scientific">Methylobacterium organophilum</name>
    <dbReference type="NCBI Taxonomy" id="410"/>
    <lineage>
        <taxon>Bacteria</taxon>
        <taxon>Pseudomonadati</taxon>
        <taxon>Pseudomonadota</taxon>
        <taxon>Alphaproteobacteria</taxon>
        <taxon>Hyphomicrobiales</taxon>
        <taxon>Methylobacteriaceae</taxon>
        <taxon>Methylobacterium</taxon>
    </lineage>
</organism>
<reference evidence="3" key="1">
    <citation type="journal article" date="2021" name="Front. Microbiol.">
        <title>Comprehensive Comparative Genomics and Phenotyping of Methylobacterium Species.</title>
        <authorList>
            <person name="Alessa O."/>
            <person name="Ogura Y."/>
            <person name="Fujitani Y."/>
            <person name="Takami H."/>
            <person name="Hayashi T."/>
            <person name="Sahin N."/>
            <person name="Tani A."/>
        </authorList>
    </citation>
    <scope>NUCLEOTIDE SEQUENCE</scope>
    <source>
        <strain evidence="3">NBRC 15689</strain>
    </source>
</reference>
<name>A0ABQ4TGJ0_METOR</name>
<feature type="signal peptide" evidence="2">
    <location>
        <begin position="1"/>
        <end position="24"/>
    </location>
</feature>
<dbReference type="EMBL" id="BPQV01000014">
    <property type="protein sequence ID" value="GJE29152.1"/>
    <property type="molecule type" value="Genomic_DNA"/>
</dbReference>
<evidence type="ECO:0000313" key="4">
    <source>
        <dbReference type="Proteomes" id="UP001055156"/>
    </source>
</evidence>